<evidence type="ECO:0008006" key="3">
    <source>
        <dbReference type="Google" id="ProtNLM"/>
    </source>
</evidence>
<evidence type="ECO:0000313" key="2">
    <source>
        <dbReference type="Proteomes" id="UP000249229"/>
    </source>
</evidence>
<dbReference type="AlphaFoldDB" id="A0A2W5P6S3"/>
<gene>
    <name evidence="1" type="ORF">DI544_07640</name>
</gene>
<organism evidence="1 2">
    <name type="scientific">Sphingomonas taxi</name>
    <dbReference type="NCBI Taxonomy" id="1549858"/>
    <lineage>
        <taxon>Bacteria</taxon>
        <taxon>Pseudomonadati</taxon>
        <taxon>Pseudomonadota</taxon>
        <taxon>Alphaproteobacteria</taxon>
        <taxon>Sphingomonadales</taxon>
        <taxon>Sphingomonadaceae</taxon>
        <taxon>Sphingomonas</taxon>
    </lineage>
</organism>
<reference evidence="1 2" key="1">
    <citation type="submission" date="2017-08" db="EMBL/GenBank/DDBJ databases">
        <title>Infants hospitalized years apart are colonized by the same room-sourced microbial strains.</title>
        <authorList>
            <person name="Brooks B."/>
            <person name="Olm M.R."/>
            <person name="Firek B.A."/>
            <person name="Baker R."/>
            <person name="Thomas B.C."/>
            <person name="Morowitz M.J."/>
            <person name="Banfield J.F."/>
        </authorList>
    </citation>
    <scope>NUCLEOTIDE SEQUENCE [LARGE SCALE GENOMIC DNA]</scope>
    <source>
        <strain evidence="1">S2_005_001_R1_22</strain>
    </source>
</reference>
<comment type="caution">
    <text evidence="1">The sequence shown here is derived from an EMBL/GenBank/DDBJ whole genome shotgun (WGS) entry which is preliminary data.</text>
</comment>
<name>A0A2W5P6S3_9SPHN</name>
<dbReference type="Proteomes" id="UP000249229">
    <property type="component" value="Unassembled WGS sequence"/>
</dbReference>
<sequence>MRFDSWADVARHALTLLATEPSTSYGQPAIRTRGKLICSTGHEPDSFHVAATHEEKAVLLASDPATFWQTPHYANWPGLLVRYGSGDPERIAIVIARAWWDRATQAMRKRHGPRP</sequence>
<protein>
    <recommendedName>
        <fullName evidence="3">MmcQ/YjbR family DNA-binding protein</fullName>
    </recommendedName>
</protein>
<evidence type="ECO:0000313" key="1">
    <source>
        <dbReference type="EMBL" id="PZQ60804.1"/>
    </source>
</evidence>
<accession>A0A2W5P6S3</accession>
<proteinExistence type="predicted"/>
<dbReference type="EMBL" id="QFQI01000004">
    <property type="protein sequence ID" value="PZQ60804.1"/>
    <property type="molecule type" value="Genomic_DNA"/>
</dbReference>